<dbReference type="PANTHER" id="PTHR37540:SF5">
    <property type="entry name" value="TRANSCRIPTION FACTOR DOMAIN-CONTAINING PROTEIN"/>
    <property type="match status" value="1"/>
</dbReference>
<gene>
    <name evidence="2" type="ORF">T440DRAFT_205661</name>
</gene>
<protein>
    <submittedName>
        <fullName evidence="2">Uncharacterized protein</fullName>
    </submittedName>
</protein>
<dbReference type="Proteomes" id="UP000799423">
    <property type="component" value="Unassembled WGS sequence"/>
</dbReference>
<dbReference type="EMBL" id="MU006291">
    <property type="protein sequence ID" value="KAF2855175.1"/>
    <property type="molecule type" value="Genomic_DNA"/>
</dbReference>
<keyword evidence="3" id="KW-1185">Reference proteome</keyword>
<reference evidence="2" key="1">
    <citation type="submission" date="2020-01" db="EMBL/GenBank/DDBJ databases">
        <authorList>
            <consortium name="DOE Joint Genome Institute"/>
            <person name="Haridas S."/>
            <person name="Albert R."/>
            <person name="Binder M."/>
            <person name="Bloem J."/>
            <person name="Labutti K."/>
            <person name="Salamov A."/>
            <person name="Andreopoulos B."/>
            <person name="Baker S.E."/>
            <person name="Barry K."/>
            <person name="Bills G."/>
            <person name="Bluhm B.H."/>
            <person name="Cannon C."/>
            <person name="Castanera R."/>
            <person name="Culley D.E."/>
            <person name="Daum C."/>
            <person name="Ezra D."/>
            <person name="Gonzalez J.B."/>
            <person name="Henrissat B."/>
            <person name="Kuo A."/>
            <person name="Liang C."/>
            <person name="Lipzen A."/>
            <person name="Lutzoni F."/>
            <person name="Magnuson J."/>
            <person name="Mondo S."/>
            <person name="Nolan M."/>
            <person name="Ohm R."/>
            <person name="Pangilinan J."/>
            <person name="Park H.-J."/>
            <person name="Ramirez L."/>
            <person name="Alfaro M."/>
            <person name="Sun H."/>
            <person name="Tritt A."/>
            <person name="Yoshinaga Y."/>
            <person name="Zwiers L.-H."/>
            <person name="Turgeon B.G."/>
            <person name="Goodwin S.B."/>
            <person name="Spatafora J.W."/>
            <person name="Crous P.W."/>
            <person name="Grigoriev I.V."/>
        </authorList>
    </citation>
    <scope>NUCLEOTIDE SEQUENCE</scope>
    <source>
        <strain evidence="2">IPT5</strain>
    </source>
</reference>
<feature type="compositionally biased region" description="Basic and acidic residues" evidence="1">
    <location>
        <begin position="478"/>
        <end position="489"/>
    </location>
</feature>
<dbReference type="OrthoDB" id="4159781at2759"/>
<dbReference type="AlphaFoldDB" id="A0A6A7BL27"/>
<evidence type="ECO:0000256" key="1">
    <source>
        <dbReference type="SAM" id="MobiDB-lite"/>
    </source>
</evidence>
<name>A0A6A7BL27_9PLEO</name>
<feature type="region of interest" description="Disordered" evidence="1">
    <location>
        <begin position="525"/>
        <end position="553"/>
    </location>
</feature>
<organism evidence="2 3">
    <name type="scientific">Plenodomus tracheiphilus IPT5</name>
    <dbReference type="NCBI Taxonomy" id="1408161"/>
    <lineage>
        <taxon>Eukaryota</taxon>
        <taxon>Fungi</taxon>
        <taxon>Dikarya</taxon>
        <taxon>Ascomycota</taxon>
        <taxon>Pezizomycotina</taxon>
        <taxon>Dothideomycetes</taxon>
        <taxon>Pleosporomycetidae</taxon>
        <taxon>Pleosporales</taxon>
        <taxon>Pleosporineae</taxon>
        <taxon>Leptosphaeriaceae</taxon>
        <taxon>Plenodomus</taxon>
    </lineage>
</organism>
<feature type="region of interest" description="Disordered" evidence="1">
    <location>
        <begin position="244"/>
        <end position="287"/>
    </location>
</feature>
<sequence length="1164" mass="127409">MTENKSGSTFFRWRASKLYPNASECVSTKIGIFHGNHWWHSTGPAREAYDNNTIAIRVQLSMLCTDRGDSIVHFNLYMIGRTADAATAVPTIMFFCPEKELRRQAKKTIVEGGILEQLPGFRTGHQTREPGVGTLIQPASTIRWTEQPCISAPNVYFDPTRPITAIGMPIFVECGDNHIRQATANVAFEGGDCVYISVLHVFNPKSSPTQSPAAANSDSEYDIGSGTEIEEDFDEAIITSCASVSSPGESLHSPLDWTSPESSATDRTTDGASFSPNFHRRQPSISSPVSNVQYNSVLRGSPAVAVIPPLEDLQYLGYMLRSCEDLDHAVIAIKNSKIQSIVYALKSNTLAERECTYRKGPAQDPSVFSTHTSAGVIPGSLVNGAASMRLPNSYTYQEVYQVRLDRPLAWGDCGAVIINDGTGEPYGFVVASSADRCLAYMIAASVVLESAVLQWHLPSVVDEGKKLDDLMKDVSEHRAASSCNQEHHTHNQSSYQTGRGSPISSMASASLPLDGSYDWDAWNTPPTTSQISKQKVKRSIGASPNPYDSAGLHTGPDSIIDTESCMQLKSKQFMITVRRSSMAAFLRREAEGSVRPKQQLRHESGIFRKPVVISRYPKQMLTLGKMQDKSIPASDEPKVSKPLTIVVPSTCMFAPIQADVERMWLESIVPDLRSIGGSLDPLGTMFQSSNARVSIANLKWHCIKHFSTYGLGKHWYPHVLARPHTLLSFLTVAAAHNDVISGRISESFETAALQHESIVMISENLLNPVITVSDYNIAAVVHLAMAETITRKEVNLAYHEAGLKAMIERRGGLGKLGLTGHLSSLASWVHLQSAILRGARPRDMYVGFCQTNSQLSTPMAATTAENPSYCPRGTFDTLQRSKKCSPMALDILNDMHTMIERLLLKRNMPSSCEPTAINDIFKRITQECVPISRLEKTRVLCEEDWKYEAIRLTSIILATAIYRRIPLSEAHNSIRPTRLASVLNASPSSSRCSNSIFSSSLEEKDTTPYTEFSMSPISSMEQSSPGIDANCSPFDVHSLAASSTQVLPNSSPQRVYSGPPGGPTALLRALKDALERSNLSDCWSDMAGVLLWIGLTVGAASRSSDSKILSQYFAATAMRASIMLCFDYPNVVHATHLRMTEVIEALSASPESAEEGTASKKRKT</sequence>
<feature type="compositionally biased region" description="Polar residues" evidence="1">
    <location>
        <begin position="491"/>
        <end position="503"/>
    </location>
</feature>
<feature type="compositionally biased region" description="Polar residues" evidence="1">
    <location>
        <begin position="259"/>
        <end position="276"/>
    </location>
</feature>
<dbReference type="PANTHER" id="PTHR37540">
    <property type="entry name" value="TRANSCRIPTION FACTOR (ACR-2), PUTATIVE-RELATED-RELATED"/>
    <property type="match status" value="1"/>
</dbReference>
<evidence type="ECO:0000313" key="3">
    <source>
        <dbReference type="Proteomes" id="UP000799423"/>
    </source>
</evidence>
<accession>A0A6A7BL27</accession>
<feature type="region of interest" description="Disordered" evidence="1">
    <location>
        <begin position="478"/>
        <end position="503"/>
    </location>
</feature>
<proteinExistence type="predicted"/>
<evidence type="ECO:0000313" key="2">
    <source>
        <dbReference type="EMBL" id="KAF2855175.1"/>
    </source>
</evidence>